<dbReference type="Proteomes" id="UP000181956">
    <property type="component" value="Chromosome I"/>
</dbReference>
<feature type="binding site" evidence="6">
    <location>
        <position position="218"/>
    </location>
    <ligand>
        <name>a divalent metal cation</name>
        <dbReference type="ChEBI" id="CHEBI:60240"/>
        <label>2</label>
        <note>catalytic</note>
    </ligand>
</feature>
<feature type="binding site" evidence="6">
    <location>
        <position position="185"/>
    </location>
    <ligand>
        <name>a divalent metal cation</name>
        <dbReference type="ChEBI" id="CHEBI:60240"/>
        <label>2</label>
        <note>catalytic</note>
    </ligand>
</feature>
<feature type="binding site" evidence="6">
    <location>
        <position position="249"/>
    </location>
    <ligand>
        <name>a divalent metal cation</name>
        <dbReference type="ChEBI" id="CHEBI:60240"/>
        <label>2</label>
        <note>catalytic</note>
    </ligand>
</feature>
<comment type="subunit">
    <text evidence="6">Monomer.</text>
</comment>
<dbReference type="GO" id="GO:0005829">
    <property type="term" value="C:cytosol"/>
    <property type="evidence" value="ECO:0007669"/>
    <property type="project" value="TreeGrafter"/>
</dbReference>
<dbReference type="Gene3D" id="3.90.230.10">
    <property type="entry name" value="Creatinase/methionine aminopeptidase superfamily"/>
    <property type="match status" value="1"/>
</dbReference>
<evidence type="ECO:0000256" key="3">
    <source>
        <dbReference type="ARBA" id="ARBA00022670"/>
    </source>
</evidence>
<dbReference type="InterPro" id="IPR036005">
    <property type="entry name" value="Creatinase/aminopeptidase-like"/>
</dbReference>
<comment type="function">
    <text evidence="1 6">Removes the N-terminal methionine from nascent proteins. The N-terminal methionine is often cleaved when the second residue in the primary sequence is small and uncharged (Met-Ala-, Cys, Gly, Pro, Ser, Thr, or Val). Requires deformylation of the N(alpha)-formylated initiator methionine before it can be hydrolyzed.</text>
</comment>
<feature type="binding site" evidence="6">
    <location>
        <position position="192"/>
    </location>
    <ligand>
        <name>substrate</name>
    </ligand>
</feature>
<dbReference type="RefSeq" id="WP_083363067.1">
    <property type="nucleotide sequence ID" value="NZ_LT629742.1"/>
</dbReference>
<dbReference type="EMBL" id="LT629742">
    <property type="protein sequence ID" value="SDS17774.1"/>
    <property type="molecule type" value="Genomic_DNA"/>
</dbReference>
<dbReference type="InterPro" id="IPR000994">
    <property type="entry name" value="Pept_M24"/>
</dbReference>
<keyword evidence="4 6" id="KW-0479">Metal-binding</keyword>
<organism evidence="9 10">
    <name type="scientific">Microterricola viridarii</name>
    <dbReference type="NCBI Taxonomy" id="412690"/>
    <lineage>
        <taxon>Bacteria</taxon>
        <taxon>Bacillati</taxon>
        <taxon>Actinomycetota</taxon>
        <taxon>Actinomycetes</taxon>
        <taxon>Micrococcales</taxon>
        <taxon>Microbacteriaceae</taxon>
        <taxon>Microterricola</taxon>
    </lineage>
</organism>
<feature type="binding site" evidence="6">
    <location>
        <position position="110"/>
    </location>
    <ligand>
        <name>a divalent metal cation</name>
        <dbReference type="ChEBI" id="CHEBI:60240"/>
        <label>1</label>
    </ligand>
</feature>
<dbReference type="OrthoDB" id="9802055at2"/>
<name>A0A1H1Q307_9MICO</name>
<comment type="similarity">
    <text evidence="6">Belongs to the peptidase M24A family. Methionine aminopeptidase type 1 subfamily.</text>
</comment>
<evidence type="ECO:0000256" key="7">
    <source>
        <dbReference type="RuleBase" id="RU003653"/>
    </source>
</evidence>
<evidence type="ECO:0000256" key="2">
    <source>
        <dbReference type="ARBA" id="ARBA00022438"/>
    </source>
</evidence>
<accession>A0A1H1Q307</accession>
<protein>
    <recommendedName>
        <fullName evidence="6 7">Methionine aminopeptidase</fullName>
        <shortName evidence="6">MAP</shortName>
        <shortName evidence="6">MetAP</shortName>
        <ecNumber evidence="6 7">3.4.11.18</ecNumber>
    </recommendedName>
    <alternativeName>
        <fullName evidence="6">Peptidase M</fullName>
    </alternativeName>
</protein>
<dbReference type="GO" id="GO:0006508">
    <property type="term" value="P:proteolysis"/>
    <property type="evidence" value="ECO:0007669"/>
    <property type="project" value="UniProtKB-KW"/>
</dbReference>
<dbReference type="EC" id="3.4.11.18" evidence="6 7"/>
<dbReference type="AlphaFoldDB" id="A0A1H1Q307"/>
<feature type="binding site" evidence="6">
    <location>
        <position position="110"/>
    </location>
    <ligand>
        <name>a divalent metal cation</name>
        <dbReference type="ChEBI" id="CHEBI:60240"/>
        <label>2</label>
        <note>catalytic</note>
    </ligand>
</feature>
<evidence type="ECO:0000256" key="4">
    <source>
        <dbReference type="ARBA" id="ARBA00022723"/>
    </source>
</evidence>
<dbReference type="Pfam" id="PF00557">
    <property type="entry name" value="Peptidase_M24"/>
    <property type="match status" value="1"/>
</dbReference>
<evidence type="ECO:0000313" key="10">
    <source>
        <dbReference type="Proteomes" id="UP000181956"/>
    </source>
</evidence>
<keyword evidence="10" id="KW-1185">Reference proteome</keyword>
<dbReference type="PANTHER" id="PTHR43330">
    <property type="entry name" value="METHIONINE AMINOPEPTIDASE"/>
    <property type="match status" value="1"/>
</dbReference>
<reference evidence="10" key="1">
    <citation type="submission" date="2016-10" db="EMBL/GenBank/DDBJ databases">
        <authorList>
            <person name="Varghese N."/>
            <person name="Submissions S."/>
        </authorList>
    </citation>
    <scope>NUCLEOTIDE SEQUENCE [LARGE SCALE GENOMIC DNA]</scope>
    <source>
        <strain evidence="10">DSM 21772</strain>
    </source>
</reference>
<comment type="cofactor">
    <cofactor evidence="6">
        <name>Co(2+)</name>
        <dbReference type="ChEBI" id="CHEBI:48828"/>
    </cofactor>
    <cofactor evidence="6">
        <name>Zn(2+)</name>
        <dbReference type="ChEBI" id="CHEBI:29105"/>
    </cofactor>
    <cofactor evidence="6">
        <name>Mn(2+)</name>
        <dbReference type="ChEBI" id="CHEBI:29035"/>
    </cofactor>
    <cofactor evidence="6">
        <name>Fe(2+)</name>
        <dbReference type="ChEBI" id="CHEBI:29033"/>
    </cofactor>
    <text evidence="6">Binds 2 divalent metal cations per subunit. Has a high-affinity and a low affinity metal-binding site. The true nature of the physiological cofactor is under debate. The enzyme is active with cobalt, zinc, manganese or divalent iron ions. Most likely, methionine aminopeptidases function as mononuclear Fe(2+)-metalloproteases under physiological conditions, and the catalytically relevant metal-binding site has been assigned to the histidine-containing high-affinity site.</text>
</comment>
<sequence>MGFRRASIYKSAAELRQMVAPGLVTAAGLDAVRNSIRPGITPLELDAIAEAAIIAAGGVSNFQMVPGYSHTLCISVNADVVHGIPSSRPLEPGDIVSVDGGADVAGWSGDSAFTVVVPDPSRPELVAARQHLSDVTEGSLWAGIARLARARHLNEVGDAVQGYVEANPAPGRDEPYGILTDYIGHGIGRSMHEEPPVFNYRVRQKGPEVKPGLVVAIEPMVVAGDIDTFTQDDEWTVTTEDGSDASHWEHSVAVHSGGIWVLTAVDGGAAKLAPLGVVPVPIP</sequence>
<dbReference type="HAMAP" id="MF_01974">
    <property type="entry name" value="MetAP_1"/>
    <property type="match status" value="1"/>
</dbReference>
<feature type="binding site" evidence="6">
    <location>
        <position position="99"/>
    </location>
    <ligand>
        <name>a divalent metal cation</name>
        <dbReference type="ChEBI" id="CHEBI:60240"/>
        <label>1</label>
    </ligand>
</feature>
<dbReference type="InterPro" id="IPR002467">
    <property type="entry name" value="Pept_M24A_MAP1"/>
</dbReference>
<dbReference type="STRING" id="412690.SAMN04489834_1001"/>
<comment type="catalytic activity">
    <reaction evidence="6 7">
        <text>Release of N-terminal amino acids, preferentially methionine, from peptides and arylamides.</text>
        <dbReference type="EC" id="3.4.11.18"/>
    </reaction>
</comment>
<dbReference type="PRINTS" id="PR00599">
    <property type="entry name" value="MAPEPTIDASE"/>
</dbReference>
<evidence type="ECO:0000256" key="6">
    <source>
        <dbReference type="HAMAP-Rule" id="MF_01974"/>
    </source>
</evidence>
<evidence type="ECO:0000256" key="1">
    <source>
        <dbReference type="ARBA" id="ARBA00002521"/>
    </source>
</evidence>
<evidence type="ECO:0000256" key="5">
    <source>
        <dbReference type="ARBA" id="ARBA00022801"/>
    </source>
</evidence>
<dbReference type="InterPro" id="IPR001714">
    <property type="entry name" value="Pept_M24_MAP"/>
</dbReference>
<feature type="binding site" evidence="6">
    <location>
        <position position="249"/>
    </location>
    <ligand>
        <name>a divalent metal cation</name>
        <dbReference type="ChEBI" id="CHEBI:60240"/>
        <label>1</label>
    </ligand>
</feature>
<dbReference type="GO" id="GO:0004239">
    <property type="term" value="F:initiator methionyl aminopeptidase activity"/>
    <property type="evidence" value="ECO:0007669"/>
    <property type="project" value="UniProtKB-UniRule"/>
</dbReference>
<dbReference type="GO" id="GO:0070006">
    <property type="term" value="F:metalloaminopeptidase activity"/>
    <property type="evidence" value="ECO:0007669"/>
    <property type="project" value="UniProtKB-UniRule"/>
</dbReference>
<dbReference type="PROSITE" id="PS00680">
    <property type="entry name" value="MAP_1"/>
    <property type="match status" value="1"/>
</dbReference>
<dbReference type="NCBIfam" id="TIGR00500">
    <property type="entry name" value="met_pdase_I"/>
    <property type="match status" value="1"/>
</dbReference>
<dbReference type="GO" id="GO:0046872">
    <property type="term" value="F:metal ion binding"/>
    <property type="evidence" value="ECO:0007669"/>
    <property type="project" value="UniProtKB-UniRule"/>
</dbReference>
<feature type="domain" description="Peptidase M24" evidence="8">
    <location>
        <begin position="22"/>
        <end position="255"/>
    </location>
</feature>
<gene>
    <name evidence="6" type="primary">map</name>
    <name evidence="9" type="ORF">SAMN04489834_1001</name>
</gene>
<keyword evidence="2 6" id="KW-0031">Aminopeptidase</keyword>
<evidence type="ECO:0000313" key="9">
    <source>
        <dbReference type="EMBL" id="SDS17774.1"/>
    </source>
</evidence>
<feature type="binding site" evidence="6">
    <location>
        <position position="82"/>
    </location>
    <ligand>
        <name>substrate</name>
    </ligand>
</feature>
<evidence type="ECO:0000259" key="8">
    <source>
        <dbReference type="Pfam" id="PF00557"/>
    </source>
</evidence>
<dbReference type="SUPFAM" id="SSF55920">
    <property type="entry name" value="Creatinase/aminopeptidase"/>
    <property type="match status" value="1"/>
</dbReference>
<proteinExistence type="inferred from homology"/>
<keyword evidence="3 6" id="KW-0645">Protease</keyword>
<dbReference type="PANTHER" id="PTHR43330:SF27">
    <property type="entry name" value="METHIONINE AMINOPEPTIDASE"/>
    <property type="match status" value="1"/>
</dbReference>
<keyword evidence="5 6" id="KW-0378">Hydrolase</keyword>